<dbReference type="GO" id="GO:0003729">
    <property type="term" value="F:mRNA binding"/>
    <property type="evidence" value="ECO:0007669"/>
    <property type="project" value="TreeGrafter"/>
</dbReference>
<dbReference type="PANTHER" id="PTHR45987:SF4">
    <property type="entry name" value="LARGE RIBOSOMAL SUBUNIT PROTEIN BL12M"/>
    <property type="match status" value="1"/>
</dbReference>
<dbReference type="InterPro" id="IPR008932">
    <property type="entry name" value="Ribosomal_bL12_oligo"/>
</dbReference>
<reference evidence="7" key="1">
    <citation type="journal article" date="2014" name="Front. Microbiol.">
        <title>High frequency of phylogenetically diverse reductive dehalogenase-homologous genes in deep subseafloor sedimentary metagenomes.</title>
        <authorList>
            <person name="Kawai M."/>
            <person name="Futagami T."/>
            <person name="Toyoda A."/>
            <person name="Takaki Y."/>
            <person name="Nishi S."/>
            <person name="Hori S."/>
            <person name="Arai W."/>
            <person name="Tsubouchi T."/>
            <person name="Morono Y."/>
            <person name="Uchiyama I."/>
            <person name="Ito T."/>
            <person name="Fujiyama A."/>
            <person name="Inagaki F."/>
            <person name="Takami H."/>
        </authorList>
    </citation>
    <scope>NUCLEOTIDE SEQUENCE</scope>
    <source>
        <strain evidence="7">Expedition CK06-06</strain>
    </source>
</reference>
<dbReference type="InterPro" id="IPR000206">
    <property type="entry name" value="Ribosomal_bL12"/>
</dbReference>
<dbReference type="GO" id="GO:0006412">
    <property type="term" value="P:translation"/>
    <property type="evidence" value="ECO:0007669"/>
    <property type="project" value="InterPro"/>
</dbReference>
<dbReference type="InterPro" id="IPR043141">
    <property type="entry name" value="Ribosomal_uL10-like_sf"/>
</dbReference>
<evidence type="ECO:0000256" key="1">
    <source>
        <dbReference type="ARBA" id="ARBA00007197"/>
    </source>
</evidence>
<dbReference type="Pfam" id="PF16320">
    <property type="entry name" value="Ribosomal_L12_N"/>
    <property type="match status" value="1"/>
</dbReference>
<dbReference type="SUPFAM" id="SSF54736">
    <property type="entry name" value="ClpS-like"/>
    <property type="match status" value="1"/>
</dbReference>
<dbReference type="GO" id="GO:0003735">
    <property type="term" value="F:structural constituent of ribosome"/>
    <property type="evidence" value="ECO:0007669"/>
    <property type="project" value="InterPro"/>
</dbReference>
<name>X0ZAN1_9ZZZZ</name>
<feature type="non-terminal residue" evidence="7">
    <location>
        <position position="1"/>
    </location>
</feature>
<evidence type="ECO:0000259" key="6">
    <source>
        <dbReference type="Pfam" id="PF16320"/>
    </source>
</evidence>
<dbReference type="CDD" id="cd00387">
    <property type="entry name" value="Ribosomal_L7_L12"/>
    <property type="match status" value="1"/>
</dbReference>
<dbReference type="Gene3D" id="3.30.1390.10">
    <property type="match status" value="1"/>
</dbReference>
<evidence type="ECO:0008006" key="8">
    <source>
        <dbReference type="Google" id="ProtNLM"/>
    </source>
</evidence>
<dbReference type="Gene3D" id="1.20.5.710">
    <property type="entry name" value="Single helix bin"/>
    <property type="match status" value="1"/>
</dbReference>
<sequence>EPILPARILKNFNINGKTLKIKAGYVEGEVFGFDEIIQLADLPSKEELIASLTRHIANPLINFVRVLKNPIVGLLNQLNMIAESKKGKKVSEKATKEKKVSTKATEKKKVDTKITEKEKISTKDIIKAVEDMSVKELAELVKMLEEKFGVIAAAPVAVATTGTKEEVKEEEEKIEFDVVLANVGEKKIQVIKEVRALTKLGLKEAKSLVDNAPEVVLKDVSKDDAENAKKKLEGVGATIEIK</sequence>
<evidence type="ECO:0000259" key="5">
    <source>
        <dbReference type="Pfam" id="PF00542"/>
    </source>
</evidence>
<dbReference type="GO" id="GO:0022625">
    <property type="term" value="C:cytosolic large ribosomal subunit"/>
    <property type="evidence" value="ECO:0007669"/>
    <property type="project" value="TreeGrafter"/>
</dbReference>
<dbReference type="InterPro" id="IPR014719">
    <property type="entry name" value="Ribosomal_bL12_C/ClpS-like"/>
</dbReference>
<dbReference type="PANTHER" id="PTHR45987">
    <property type="entry name" value="39S RIBOSOMAL PROTEIN L12"/>
    <property type="match status" value="1"/>
</dbReference>
<proteinExistence type="inferred from homology"/>
<dbReference type="FunFam" id="3.30.1390.10:FF:000001">
    <property type="entry name" value="50S ribosomal protein L7/L12"/>
    <property type="match status" value="1"/>
</dbReference>
<feature type="domain" description="Large ribosomal subunit protein bL12 oligomerization" evidence="6">
    <location>
        <begin position="122"/>
        <end position="159"/>
    </location>
</feature>
<keyword evidence="3" id="KW-0689">Ribosomal protein</keyword>
<dbReference type="InterPro" id="IPR036235">
    <property type="entry name" value="Ribosomal_bL12_oligo_N_sf"/>
</dbReference>
<feature type="domain" description="Large ribosomal subunit protein bL12 C-terminal" evidence="5">
    <location>
        <begin position="176"/>
        <end position="242"/>
    </location>
</feature>
<dbReference type="HAMAP" id="MF_00368">
    <property type="entry name" value="Ribosomal_bL12"/>
    <property type="match status" value="1"/>
</dbReference>
<keyword evidence="4" id="KW-0687">Ribonucleoprotein</keyword>
<accession>X0ZAN1</accession>
<comment type="similarity">
    <text evidence="1">Belongs to the bacterial ribosomal protein bL12 family.</text>
</comment>
<dbReference type="AlphaFoldDB" id="X0ZAN1"/>
<evidence type="ECO:0000256" key="4">
    <source>
        <dbReference type="ARBA" id="ARBA00023274"/>
    </source>
</evidence>
<dbReference type="Pfam" id="PF00542">
    <property type="entry name" value="Ribosomal_L12"/>
    <property type="match status" value="1"/>
</dbReference>
<organism evidence="7">
    <name type="scientific">marine sediment metagenome</name>
    <dbReference type="NCBI Taxonomy" id="412755"/>
    <lineage>
        <taxon>unclassified sequences</taxon>
        <taxon>metagenomes</taxon>
        <taxon>ecological metagenomes</taxon>
    </lineage>
</organism>
<evidence type="ECO:0000256" key="3">
    <source>
        <dbReference type="ARBA" id="ARBA00022980"/>
    </source>
</evidence>
<dbReference type="Gene3D" id="6.10.250.290">
    <property type="match status" value="1"/>
</dbReference>
<evidence type="ECO:0000256" key="2">
    <source>
        <dbReference type="ARBA" id="ARBA00008889"/>
    </source>
</evidence>
<protein>
    <recommendedName>
        <fullName evidence="8">Ribosomal protein L7/L12 C-terminal domain-containing protein</fullName>
    </recommendedName>
</protein>
<comment type="similarity">
    <text evidence="2">Belongs to the universal ribosomal protein uL10 family.</text>
</comment>
<evidence type="ECO:0000313" key="7">
    <source>
        <dbReference type="EMBL" id="GAG57458.1"/>
    </source>
</evidence>
<dbReference type="NCBIfam" id="TIGR00855">
    <property type="entry name" value="L12"/>
    <property type="match status" value="1"/>
</dbReference>
<dbReference type="EMBL" id="BART01000845">
    <property type="protein sequence ID" value="GAG57458.1"/>
    <property type="molecule type" value="Genomic_DNA"/>
</dbReference>
<dbReference type="InterPro" id="IPR013823">
    <property type="entry name" value="Ribosomal_bL12_C"/>
</dbReference>
<gene>
    <name evidence="7" type="ORF">S01H4_03445</name>
</gene>
<dbReference type="Gene3D" id="3.30.70.1730">
    <property type="match status" value="1"/>
</dbReference>
<dbReference type="SUPFAM" id="SSF160369">
    <property type="entry name" value="Ribosomal protein L10-like"/>
    <property type="match status" value="1"/>
</dbReference>
<dbReference type="SUPFAM" id="SSF48300">
    <property type="entry name" value="Ribosomal protein L7/12, oligomerisation (N-terminal) domain"/>
    <property type="match status" value="1"/>
</dbReference>
<comment type="caution">
    <text evidence="7">The sequence shown here is derived from an EMBL/GenBank/DDBJ whole genome shotgun (WGS) entry which is preliminary data.</text>
</comment>